<dbReference type="InterPro" id="IPR041246">
    <property type="entry name" value="Bact_MG10"/>
</dbReference>
<dbReference type="Pfam" id="PF17973">
    <property type="entry name" value="bMG10"/>
    <property type="match status" value="1"/>
</dbReference>
<gene>
    <name evidence="4" type="ORF">SH1V18_07390</name>
</gene>
<evidence type="ECO:0000259" key="3">
    <source>
        <dbReference type="SMART" id="SM01359"/>
    </source>
</evidence>
<dbReference type="PANTHER" id="PTHR40094">
    <property type="entry name" value="ALPHA-2-MACROGLOBULIN HOMOLOG"/>
    <property type="match status" value="1"/>
</dbReference>
<dbReference type="Gene3D" id="2.60.40.1930">
    <property type="match status" value="1"/>
</dbReference>
<dbReference type="Gene3D" id="2.60.40.3710">
    <property type="match status" value="1"/>
</dbReference>
<dbReference type="InterPro" id="IPR011625">
    <property type="entry name" value="A2M_N_BRD"/>
</dbReference>
<feature type="domain" description="Alpha-2-macroglobulin bait region" evidence="3">
    <location>
        <begin position="835"/>
        <end position="979"/>
    </location>
</feature>
<name>A0A9W5Y878_9FIRM</name>
<evidence type="ECO:0000313" key="5">
    <source>
        <dbReference type="Proteomes" id="UP001144256"/>
    </source>
</evidence>
<feature type="transmembrane region" description="Helical" evidence="2">
    <location>
        <begin position="20"/>
        <end position="41"/>
    </location>
</feature>
<evidence type="ECO:0000256" key="1">
    <source>
        <dbReference type="ARBA" id="ARBA00022729"/>
    </source>
</evidence>
<dbReference type="EMBL" id="BRLB01000001">
    <property type="protein sequence ID" value="GKX28259.1"/>
    <property type="molecule type" value="Genomic_DNA"/>
</dbReference>
<evidence type="ECO:0000313" key="4">
    <source>
        <dbReference type="EMBL" id="GKX28259.1"/>
    </source>
</evidence>
<dbReference type="InterPro" id="IPR001599">
    <property type="entry name" value="Macroglobln_a2"/>
</dbReference>
<sequence length="1644" mass="189987">MRKNNINGKLKKITKKQKIITCILTLTIISLVAASVILISADTKKSNDKTKSVMNVAPENNNYIADDIDKKNIENGDISIEPLSNTPYGIKPDSKLKLSSTKPIKEENIKKNLNFSPNKSYDIKKVSDKEYILSTNTPFENNEIVRVTYNKEEEKLGWAFQTIKKFNIASTHPSSESNEVPIDSGIEIQFTKEIGEEKLDDYFEIKPFVKGKFRYEKDKIIFVPEKKLRKGTTYEVTIKKGYSNSIETIQEDYMYSFMTERYSDSSYVNLHGTTEDLIYLKPDELQFVGCYFRNEYCEENGKINLTIYKYNDKDEFINGYQDRDNIDIDEYTKVLSKSQKYKYDVELLHVNSQKVIELQTLEEGYYFLRADIEGSSDCMFIEVSPYNAYTSMDHDKFMVWMVDGKNSNLVNGADVLIDNEKVGTTDENGLAFIDKNKKEYDEDVLIELKTESGNPLIIPLSVDDSEKDPNCIYWSYLYFDRGLYLPTDEINIFGFVQHREGKNINNVKVQMYNDKNTLMDEKNVRLSKIGTYETKFNINDYLYDYVRIHVVVDDEYIIEKEYVNIAKFKKPTYKIDTSVDKDFIMMGDSITYNAGVSFYEGTPAPEAEIVINAYGCSLHGKGTSEGEELKCNDKGEKELKLNPYKETDDWQPGITYINTSYNGLQSDYVSDMASFILFPRDIMIETKNKKISDEEIEITANISNVDLTSFDGKLNDYDSFRGKGVPSKEITVEIVEHYYEKKYMGKEYDYINKRSYDIFDYKYHEDTIDTIKVTTDDQGIAKFNFDRVKDKRRYEFIIRTKDSDGRKIVHEHDYSKAYYEDSNYSNSISRYSLFLEKEYYDRTYKKDDKMELTIKQGYSPIPERDNDKALILICKEGIIDYYISDDTVMDITYLEKYIPNASIYVIYFDGKSLHNDHNMINWIRYDYEDEELNINIETDKKDYKPGDKVKVKVSVADKNGEPISTDVNISVVDEAFFAICEDSTDALSRLYRDAFGSGILGQFTATYNTYLDMCHAECGGEGYTDIIRSKFKNTADFDVIKTDEKGIGYKELQLPDNLTSWRITCTAIYNDLKAGKEKFNINAKLPFFISSIVYDTYMEGDDIKATVNTGGTKLSKDDQIKFTCTIENEKGKIKETSTACKGHEYANIPIGKLEKGKYKITIMADTGKYKDGEQYDIEIKDSLHYFDVIKQENLKEDMDIISNNQYVNLTFLNQDLCDYFYSLLNLYYSSYSDRCEYVIVPYLAGLELNDNFNKEFQVDEQRCKDYVNYDGLYNDFVYGNNDARITANLISVGYIDDKEKQTNGLLQAARDENISLSENIAALWALSLLGEPVLLETNDIYNQTSKTFESVSFETMYMMLTLIENGELQKGKQIYQNIKGKYLKSKHESLYIDTDDAGNKYTAMMMVAAVKLGYLEDAKGMYDYVESINDIKYTTITERLYYLQNVKPKMDNVSFQYSLNGKTKAISLGQEDHYSLNLTPEQAEDIKFSNIDGNIRVIKDFIGTVKDVDKTDKYSIERFYTEDSGSEDIKQGQIVTVHLKVNVLDNRLSSFVIEDILPTGLTYLGEVKSYNNDDIYLWEDNEVRRTKINVYTHSSYRVSDTYEFEITYKAKAILAGEYIAEPVIIRDNMNNNITCGEKGSIKIK</sequence>
<dbReference type="InterPro" id="IPR032812">
    <property type="entry name" value="SbsA_Ig"/>
</dbReference>
<dbReference type="PANTHER" id="PTHR40094:SF1">
    <property type="entry name" value="UBIQUITIN DOMAIN-CONTAINING PROTEIN"/>
    <property type="match status" value="1"/>
</dbReference>
<dbReference type="Pfam" id="PF00207">
    <property type="entry name" value="A2M"/>
    <property type="match status" value="1"/>
</dbReference>
<protein>
    <recommendedName>
        <fullName evidence="3">Alpha-2-macroglobulin bait region domain-containing protein</fullName>
    </recommendedName>
</protein>
<reference evidence="4" key="1">
    <citation type="submission" date="2022-06" db="EMBL/GenBank/DDBJ databases">
        <title>Vallitalea longa sp. nov., an anaerobic bacterium isolated from marine sediment.</title>
        <authorList>
            <person name="Hirano S."/>
            <person name="Terahara T."/>
            <person name="Mori K."/>
            <person name="Hamada M."/>
            <person name="Matsumoto R."/>
            <person name="Kobayashi T."/>
        </authorList>
    </citation>
    <scope>NUCLEOTIDE SEQUENCE</scope>
    <source>
        <strain evidence="4">SH18-1</strain>
    </source>
</reference>
<comment type="caution">
    <text evidence="4">The sequence shown here is derived from an EMBL/GenBank/DDBJ whole genome shotgun (WGS) entry which is preliminary data.</text>
</comment>
<dbReference type="InterPro" id="IPR051802">
    <property type="entry name" value="YfhM-like"/>
</dbReference>
<dbReference type="Proteomes" id="UP001144256">
    <property type="component" value="Unassembled WGS sequence"/>
</dbReference>
<dbReference type="Pfam" id="PF07703">
    <property type="entry name" value="A2M_BRD"/>
    <property type="match status" value="1"/>
</dbReference>
<keyword evidence="2" id="KW-0812">Transmembrane</keyword>
<keyword evidence="1" id="KW-0732">Signal</keyword>
<keyword evidence="2" id="KW-0472">Membrane</keyword>
<dbReference type="RefSeq" id="WP_281812364.1">
    <property type="nucleotide sequence ID" value="NZ_BRLB01000001.1"/>
</dbReference>
<accession>A0A9W5Y878</accession>
<dbReference type="GO" id="GO:0004866">
    <property type="term" value="F:endopeptidase inhibitor activity"/>
    <property type="evidence" value="ECO:0007669"/>
    <property type="project" value="InterPro"/>
</dbReference>
<keyword evidence="5" id="KW-1185">Reference proteome</keyword>
<evidence type="ECO:0000256" key="2">
    <source>
        <dbReference type="SAM" id="Phobius"/>
    </source>
</evidence>
<organism evidence="4 5">
    <name type="scientific">Vallitalea longa</name>
    <dbReference type="NCBI Taxonomy" id="2936439"/>
    <lineage>
        <taxon>Bacteria</taxon>
        <taxon>Bacillati</taxon>
        <taxon>Bacillota</taxon>
        <taxon>Clostridia</taxon>
        <taxon>Lachnospirales</taxon>
        <taxon>Vallitaleaceae</taxon>
        <taxon>Vallitalea</taxon>
    </lineage>
</organism>
<dbReference type="SMART" id="SM01359">
    <property type="entry name" value="A2M_N_2"/>
    <property type="match status" value="1"/>
</dbReference>
<dbReference type="Pfam" id="PF13205">
    <property type="entry name" value="Big_5"/>
    <property type="match status" value="1"/>
</dbReference>
<keyword evidence="2" id="KW-1133">Transmembrane helix</keyword>
<proteinExistence type="predicted"/>